<dbReference type="EMBL" id="CAJHUC010001116">
    <property type="protein sequence ID" value="CAD7699814.1"/>
    <property type="molecule type" value="Genomic_DNA"/>
</dbReference>
<protein>
    <recommendedName>
        <fullName evidence="7">ARC6 IMS domain-containing protein</fullName>
    </recommendedName>
</protein>
<dbReference type="Pfam" id="PF23468">
    <property type="entry name" value="ARC6"/>
    <property type="match status" value="1"/>
</dbReference>
<evidence type="ECO:0000259" key="2">
    <source>
        <dbReference type="Pfam" id="PF13355"/>
    </source>
</evidence>
<dbReference type="InterPro" id="IPR057137">
    <property type="entry name" value="CDP1-like_a_solenoid_2"/>
</dbReference>
<dbReference type="Proteomes" id="UP000708148">
    <property type="component" value="Unassembled WGS sequence"/>
</dbReference>
<evidence type="ECO:0000256" key="1">
    <source>
        <dbReference type="SAM" id="MobiDB-lite"/>
    </source>
</evidence>
<evidence type="ECO:0000313" key="5">
    <source>
        <dbReference type="EMBL" id="CAD7699814.1"/>
    </source>
</evidence>
<dbReference type="PANTHER" id="PTHR33925">
    <property type="entry name" value="PLASTID DIVISION PROTEIN CDP1, CHLOROPLASTIC-RELATED"/>
    <property type="match status" value="1"/>
</dbReference>
<feature type="compositionally biased region" description="Basic residues" evidence="1">
    <location>
        <begin position="19"/>
        <end position="30"/>
    </location>
</feature>
<reference evidence="5" key="1">
    <citation type="submission" date="2020-12" db="EMBL/GenBank/DDBJ databases">
        <authorList>
            <person name="Iha C."/>
        </authorList>
    </citation>
    <scope>NUCLEOTIDE SEQUENCE</scope>
</reference>
<comment type="caution">
    <text evidence="5">The sequence shown here is derived from an EMBL/GenBank/DDBJ whole genome shotgun (WGS) entry which is preliminary data.</text>
</comment>
<feature type="domain" description="Plastid division protein CDP1-like 1st alpha solenoid" evidence="4">
    <location>
        <begin position="147"/>
        <end position="279"/>
    </location>
</feature>
<evidence type="ECO:0000259" key="4">
    <source>
        <dbReference type="Pfam" id="PF25515"/>
    </source>
</evidence>
<evidence type="ECO:0008006" key="7">
    <source>
        <dbReference type="Google" id="ProtNLM"/>
    </source>
</evidence>
<organism evidence="5 6">
    <name type="scientific">Ostreobium quekettii</name>
    <dbReference type="NCBI Taxonomy" id="121088"/>
    <lineage>
        <taxon>Eukaryota</taxon>
        <taxon>Viridiplantae</taxon>
        <taxon>Chlorophyta</taxon>
        <taxon>core chlorophytes</taxon>
        <taxon>Ulvophyceae</taxon>
        <taxon>TCBD clade</taxon>
        <taxon>Bryopsidales</taxon>
        <taxon>Ostreobineae</taxon>
        <taxon>Ostreobiaceae</taxon>
        <taxon>Ostreobium</taxon>
    </lineage>
</organism>
<dbReference type="InterPro" id="IPR058032">
    <property type="entry name" value="CDP1-like_a_solenoid_1"/>
</dbReference>
<feature type="compositionally biased region" description="Polar residues" evidence="1">
    <location>
        <begin position="542"/>
        <end position="553"/>
    </location>
</feature>
<dbReference type="Pfam" id="PF25515">
    <property type="entry name" value="Arm_PDR"/>
    <property type="match status" value="1"/>
</dbReference>
<dbReference type="InterPro" id="IPR044685">
    <property type="entry name" value="CPD1-like"/>
</dbReference>
<dbReference type="PANTHER" id="PTHR33925:SF1">
    <property type="entry name" value="PROTEIN ACCUMULATION AND REPLICATION OF CHLOROPLASTS 6, CHLOROPLASTIC"/>
    <property type="match status" value="1"/>
</dbReference>
<feature type="region of interest" description="Disordered" evidence="1">
    <location>
        <begin position="541"/>
        <end position="560"/>
    </location>
</feature>
<dbReference type="Pfam" id="PF13355">
    <property type="entry name" value="ARC6-like_IMS"/>
    <property type="match status" value="1"/>
</dbReference>
<evidence type="ECO:0000259" key="3">
    <source>
        <dbReference type="Pfam" id="PF23468"/>
    </source>
</evidence>
<sequence length="805" mass="87765">MIPVRSPSGGELPDGSNPRHPRHPRGLPRLRIGRRSVAGVGIRQRRPCGALPQSTVPIRAMKILQNGVLEVPLNYYRILRARKVNSTEVVRRNYEAQLANPPRVGYSGDALDARASLLEAAAECMLNYERRLDYDRRLAGGVIVESVPASQVAGALCLLQECGDVEQVIRIGSEWLRRRPRSPACKDVALAVALAYCDLSGEAIAAGGSVAGCCDDLEAALELLIEFQAARGLQVEIARTLKELGPQYILECLALPDGKEFEKRKAKGMAVLKSLAWEAESDGRLSPYLRPRREFLERARYYMSAGQQIELYEACPRGVRVPLDELYDLALAFVAEGYYTKRPQHIVEAEEVFQKISLANTEGLDVSVEMGLCALLLGDYDKALDCLGLVAGSPVAPDRKVLEFVKANSVDGTDLLPGVCALAEMWLKDTIIPSYREMNTDKSSLGEWFKSPRVAVYLRVLERGKDINLVSAAAAITRMSGSVARGITNAVGSAVHGMAGLLRGPAIRDPSKDPLPYGQFNLSNVPLPRTTGGEQNVKDYGSNGNVQEESNGAQADMTGEPSMNLDWEEGRENGMETTLADVQQTSSNGAEEGYWSAGDGYEPERQMEAYLQGNERQAAWMKTVLVGGVVLTAAVLGSLAVRAAIPTIQGLAASTSAGVRKTSRSMLGVISANKKGAIDVPNAEELVLRWHAIKSDAMGAEHQIAKLGEVLEGNLLKQWSENASRVQKKGWYWQYKLKGLTVDKVGISRDGRHATVEATIKESVQLMDQGRVADKHDTSYSVQYELVMKNNVWKINGSRVVFDAS</sequence>
<dbReference type="AlphaFoldDB" id="A0A8S1J1R4"/>
<feature type="domain" description="Plastid division protein CDP1-like 2nd alpha solenoid" evidence="3">
    <location>
        <begin position="302"/>
        <end position="479"/>
    </location>
</feature>
<evidence type="ECO:0000313" key="6">
    <source>
        <dbReference type="Proteomes" id="UP000708148"/>
    </source>
</evidence>
<name>A0A8S1J1R4_9CHLO</name>
<gene>
    <name evidence="5" type="ORF">OSTQU699_LOCUS5173</name>
</gene>
<feature type="region of interest" description="Disordered" evidence="1">
    <location>
        <begin position="1"/>
        <end position="30"/>
    </location>
</feature>
<dbReference type="OrthoDB" id="512200at2759"/>
<accession>A0A8S1J1R4</accession>
<dbReference type="InterPro" id="IPR025344">
    <property type="entry name" value="CDP1-like_IMS"/>
</dbReference>
<proteinExistence type="predicted"/>
<keyword evidence="6" id="KW-1185">Reference proteome</keyword>
<feature type="domain" description="Plastid division protein CDP1-like IMS" evidence="2">
    <location>
        <begin position="683"/>
        <end position="795"/>
    </location>
</feature>